<gene>
    <name evidence="2" type="primary">Ercc1</name>
</gene>
<keyword evidence="3" id="KW-1185">Reference proteome</keyword>
<dbReference type="GO" id="GO:0006312">
    <property type="term" value="P:mitotic recombination"/>
    <property type="evidence" value="ECO:0007669"/>
    <property type="project" value="TreeGrafter"/>
</dbReference>
<organism evidence="2 3">
    <name type="scientific">Jaculus jaculus</name>
    <name type="common">Lesser Egyptian jerboa</name>
    <dbReference type="NCBI Taxonomy" id="51337"/>
    <lineage>
        <taxon>Eukaryota</taxon>
        <taxon>Metazoa</taxon>
        <taxon>Chordata</taxon>
        <taxon>Craniata</taxon>
        <taxon>Vertebrata</taxon>
        <taxon>Euteleostomi</taxon>
        <taxon>Mammalia</taxon>
        <taxon>Eutheria</taxon>
        <taxon>Euarchontoglires</taxon>
        <taxon>Glires</taxon>
        <taxon>Rodentia</taxon>
        <taxon>Myomorpha</taxon>
        <taxon>Dipodoidea</taxon>
        <taxon>Dipodidae</taxon>
        <taxon>Dipodinae</taxon>
        <taxon>Jaculus</taxon>
    </lineage>
</organism>
<dbReference type="Proteomes" id="UP000694385">
    <property type="component" value="Unassembled WGS sequence"/>
</dbReference>
<evidence type="ECO:0000313" key="2">
    <source>
        <dbReference type="Ensembl" id="ENSJJAP00000009602.1"/>
    </source>
</evidence>
<feature type="compositionally biased region" description="Polar residues" evidence="1">
    <location>
        <begin position="36"/>
        <end position="53"/>
    </location>
</feature>
<dbReference type="GeneTree" id="ENSGT00980000200098"/>
<dbReference type="GO" id="GO:0003697">
    <property type="term" value="F:single-stranded DNA binding"/>
    <property type="evidence" value="ECO:0007669"/>
    <property type="project" value="TreeGrafter"/>
</dbReference>
<dbReference type="PANTHER" id="PTHR12749">
    <property type="entry name" value="EXCISION REPAIR CROSS-COMPLEMENTING 1 ERCC1"/>
    <property type="match status" value="1"/>
</dbReference>
<dbReference type="Ensembl" id="ENSJJAT00000016051.1">
    <property type="protein sequence ID" value="ENSJJAP00000009602.1"/>
    <property type="gene ID" value="ENSJJAG00000013425.1"/>
</dbReference>
<feature type="region of interest" description="Disordered" evidence="1">
    <location>
        <begin position="1"/>
        <end position="106"/>
    </location>
</feature>
<evidence type="ECO:0000313" key="3">
    <source>
        <dbReference type="Proteomes" id="UP000694385"/>
    </source>
</evidence>
<dbReference type="PANTHER" id="PTHR12749:SF0">
    <property type="entry name" value="DNA EXCISION REPAIR PROTEIN ERCC-1"/>
    <property type="match status" value="1"/>
</dbReference>
<sequence length="144" mass="15493">MDPGKDEEGVPQPSRKKFVIPLDEDEVPAPGAKSLFRSTRNLPTEATSAQAAPQTYAEYAISRPPPGPGAGDTGPTGSEPSTGETPNQALKPGAKTNSIIVSPRQPEEAGRYLETYKAYEQKPADLLMEKLEQNFLSRVSRLPS</sequence>
<protein>
    <submittedName>
        <fullName evidence="2">Uncharacterized protein</fullName>
    </submittedName>
</protein>
<evidence type="ECO:0000256" key="1">
    <source>
        <dbReference type="SAM" id="MobiDB-lite"/>
    </source>
</evidence>
<proteinExistence type="predicted"/>
<dbReference type="AlphaFoldDB" id="A0A8C5KJF6"/>
<dbReference type="InterPro" id="IPR004579">
    <property type="entry name" value="ERCC1/RAD10/SWI10"/>
</dbReference>
<dbReference type="GO" id="GO:0070914">
    <property type="term" value="P:UV-damage excision repair"/>
    <property type="evidence" value="ECO:0007669"/>
    <property type="project" value="TreeGrafter"/>
</dbReference>
<feature type="compositionally biased region" description="Polar residues" evidence="1">
    <location>
        <begin position="78"/>
        <end position="88"/>
    </location>
</feature>
<dbReference type="GO" id="GO:0003684">
    <property type="term" value="F:damaged DNA binding"/>
    <property type="evidence" value="ECO:0007669"/>
    <property type="project" value="InterPro"/>
</dbReference>
<dbReference type="GO" id="GO:0000110">
    <property type="term" value="C:nucleotide-excision repair factor 1 complex"/>
    <property type="evidence" value="ECO:0007669"/>
    <property type="project" value="TreeGrafter"/>
</dbReference>
<name>A0A8C5KJF6_JACJA</name>
<dbReference type="GO" id="GO:0070522">
    <property type="term" value="C:ERCC4-ERCC1 complex"/>
    <property type="evidence" value="ECO:0007669"/>
    <property type="project" value="TreeGrafter"/>
</dbReference>
<reference evidence="2" key="2">
    <citation type="submission" date="2025-09" db="UniProtKB">
        <authorList>
            <consortium name="Ensembl"/>
        </authorList>
    </citation>
    <scope>IDENTIFICATION</scope>
</reference>
<accession>A0A8C5KJF6</accession>
<reference evidence="2" key="1">
    <citation type="submission" date="2025-08" db="UniProtKB">
        <authorList>
            <consortium name="Ensembl"/>
        </authorList>
    </citation>
    <scope>IDENTIFICATION</scope>
</reference>